<dbReference type="Pfam" id="PF05738">
    <property type="entry name" value="Cna_B"/>
    <property type="match status" value="1"/>
</dbReference>
<evidence type="ECO:0000256" key="2">
    <source>
        <dbReference type="ARBA" id="ARBA00022525"/>
    </source>
</evidence>
<protein>
    <submittedName>
        <fullName evidence="4">Uncharacterized protein</fullName>
    </submittedName>
</protein>
<comment type="caution">
    <text evidence="4">The sequence shown here is derived from an EMBL/GenBank/DDBJ whole genome shotgun (WGS) entry which is preliminary data.</text>
</comment>
<dbReference type="Pfam" id="PF21426">
    <property type="entry name" value="GBS104-like_Ig"/>
    <property type="match status" value="1"/>
</dbReference>
<dbReference type="Proteomes" id="UP000316316">
    <property type="component" value="Unassembled WGS sequence"/>
</dbReference>
<dbReference type="SUPFAM" id="SSF53300">
    <property type="entry name" value="vWA-like"/>
    <property type="match status" value="1"/>
</dbReference>
<name>A0A553SDG9_ENTAV</name>
<reference evidence="4 5" key="1">
    <citation type="submission" date="2017-10" db="EMBL/GenBank/DDBJ databases">
        <title>FDA dAtabase for Regulatory Grade micrObial Sequences (FDA-ARGOS): Supporting development and validation of Infectious Disease Dx tests.</title>
        <authorList>
            <person name="Campos J."/>
            <person name="Goldberg B."/>
            <person name="Tallon L.J."/>
            <person name="Sadzewicz L."/>
            <person name="Sengamalay N."/>
            <person name="Ott S."/>
            <person name="Godinez A."/>
            <person name="Nagaraj S."/>
            <person name="Vyas G."/>
            <person name="Aluvathingal J."/>
            <person name="Nadendla S."/>
            <person name="Geyer C."/>
            <person name="Nandy P."/>
            <person name="Hobson J."/>
            <person name="Sichtig H."/>
        </authorList>
    </citation>
    <scope>NUCLEOTIDE SEQUENCE [LARGE SCALE GENOMIC DNA]</scope>
    <source>
        <strain evidence="4 5">FDAARGOS_185</strain>
    </source>
</reference>
<dbReference type="Pfam" id="PF00092">
    <property type="entry name" value="VWA"/>
    <property type="match status" value="1"/>
</dbReference>
<sequence>MHGRKKRILILIGGIFLSLIGLMGASSRTIAENDANVLIEESFLKVSYKTEQTDKENLFHIKLSREGKSEQQQNRLKLKIVTEKEKVIDYPVVDGMEEKEGWLIEKDFTHSQERELTIAVPKKQEKLQMYLELNEQNTEKNQKEQAGAEADTDTDILELSDPLWLKVEQEATKKAPKKSVPEDNEGNQTTEAEGSFSLYSEQNSFSKAIDLPALTNARNLARTNSYTNKEPSYKTDNGKYPQYSWQPTGQTNVINHQGGKDNTAANVWDGLQSWNTSTDNYTNSYIYYGVGGKEKGDIALRKYATETTKKDEFNVKLNVRGDSLTRPGVDVMFVLDNSASMTFTQPEYKIGGRLRKDVSVDSLSHLITQFKNNVPDNGYLRIGSVVFGTNVISTSNLSSRYSDWDQLVTNYRNASTQNHQTYTQGGLIEAQKRLLADNNGRRKFLFLLTDGAPNRSKDPLAGKRDTAIFPSKVRITQYKPLSSGQTDGNAGVTLGSNGATSLYVLYNGLEPPAVDRRFRITNIEDPGNVNNRLLIESHLDMANSQAADLRDKGIEIQAIAMGAYGGAGEFHSAEILVKGLYKMTTQRANTTGNSEKDYYFYQAQNLTDFEKSFREWFESTLMTVEQGVIEDPLGDMVELVGTPVVSDISLRNRLGTKAIDADKMARVDSSDPRKIKVTNINLYGNQEIEINYKIRLKTEASSFTSGSWYPANGKTVLHSMPNRTEDKLDFGVPSVRAFNEDFVIPVKKVWSDDENNRWKMRREITAVLQRKDGAQWVNLHEVHLNEENSWAARFPAVSGNPIIEYRIIERIGDKNRVPSYANPTYSQESFTSSNLDPAGITITNRLLTTDFSFKKVMKNGQPFTGADDKRPRFTLTETLTGIVVASDVIPDNGGVVNFTNLPAGLYQVSETFVPEGFKKCDDFTFTVAERSDGAAVIADSPNKTIINELNKFKLTVIKTDEQGNEIEGAAFRLKNSSGAYNETISSGSTFVFTDIQPGVYYLKELTAPNGYTGLEEEITIDIFDNGVVSFDDHPWVTNTVILDEDENQITIKVKNYHRIGILPRTGSFANRMFILFSAMCFITGVGLFIVYLYINRRRG</sequence>
<dbReference type="InterPro" id="IPR008454">
    <property type="entry name" value="Collagen-bd_Cna-like_B-typ_dom"/>
</dbReference>
<dbReference type="Gene3D" id="2.60.40.2110">
    <property type="match status" value="1"/>
</dbReference>
<dbReference type="InterPro" id="IPR049319">
    <property type="entry name" value="GBS104-like_Ig"/>
</dbReference>
<dbReference type="SMART" id="SM00327">
    <property type="entry name" value="VWA"/>
    <property type="match status" value="1"/>
</dbReference>
<evidence type="ECO:0000313" key="5">
    <source>
        <dbReference type="Proteomes" id="UP000316316"/>
    </source>
</evidence>
<dbReference type="InterPro" id="IPR002035">
    <property type="entry name" value="VWF_A"/>
</dbReference>
<comment type="similarity">
    <text evidence="1">Belongs to the serine-aspartate repeat-containing protein (SDr) family.</text>
</comment>
<dbReference type="EMBL" id="PDXQ01000001">
    <property type="protein sequence ID" value="TRZ35046.1"/>
    <property type="molecule type" value="Genomic_DNA"/>
</dbReference>
<evidence type="ECO:0000256" key="1">
    <source>
        <dbReference type="ARBA" id="ARBA00007257"/>
    </source>
</evidence>
<keyword evidence="3" id="KW-0732">Signal</keyword>
<dbReference type="InterPro" id="IPR036465">
    <property type="entry name" value="vWFA_dom_sf"/>
</dbReference>
<dbReference type="InterPro" id="IPR041033">
    <property type="entry name" value="SpaA_PFL_dom_1"/>
</dbReference>
<dbReference type="PROSITE" id="PS50234">
    <property type="entry name" value="VWFA"/>
    <property type="match status" value="1"/>
</dbReference>
<dbReference type="Gene3D" id="2.60.40.1140">
    <property type="entry name" value="Collagen-binding surface protein Cna, B-type domain"/>
    <property type="match status" value="1"/>
</dbReference>
<dbReference type="GeneID" id="69569794"/>
<organism evidence="4 5">
    <name type="scientific">Enterococcus avium</name>
    <name type="common">Streptococcus avium</name>
    <dbReference type="NCBI Taxonomy" id="33945"/>
    <lineage>
        <taxon>Bacteria</taxon>
        <taxon>Bacillati</taxon>
        <taxon>Bacillota</taxon>
        <taxon>Bacilli</taxon>
        <taxon>Lactobacillales</taxon>
        <taxon>Enterococcaceae</taxon>
        <taxon>Enterococcus</taxon>
    </lineage>
</organism>
<dbReference type="PANTHER" id="PTHR36108">
    <property type="entry name" value="COLOSSIN-B-RELATED"/>
    <property type="match status" value="1"/>
</dbReference>
<dbReference type="Pfam" id="PF17802">
    <property type="entry name" value="SpaA"/>
    <property type="match status" value="2"/>
</dbReference>
<dbReference type="InterPro" id="IPR013783">
    <property type="entry name" value="Ig-like_fold"/>
</dbReference>
<gene>
    <name evidence="4" type="ORF">AUF17_13590</name>
</gene>
<dbReference type="RefSeq" id="WP_049221025.1">
    <property type="nucleotide sequence ID" value="NZ_CABGUH010000001.1"/>
</dbReference>
<accession>A0A553SDG9</accession>
<dbReference type="PANTHER" id="PTHR36108:SF13">
    <property type="entry name" value="COLOSSIN-B-RELATED"/>
    <property type="match status" value="1"/>
</dbReference>
<keyword evidence="2" id="KW-0964">Secreted</keyword>
<dbReference type="Gene3D" id="2.60.40.10">
    <property type="entry name" value="Immunoglobulins"/>
    <property type="match status" value="2"/>
</dbReference>
<proteinExistence type="inferred from homology"/>
<dbReference type="AlphaFoldDB" id="A0A553SDG9"/>
<evidence type="ECO:0000313" key="4">
    <source>
        <dbReference type="EMBL" id="TRZ35046.1"/>
    </source>
</evidence>
<dbReference type="Gene3D" id="3.40.50.410">
    <property type="entry name" value="von Willebrand factor, type A domain"/>
    <property type="match status" value="1"/>
</dbReference>
<dbReference type="CDD" id="cd00198">
    <property type="entry name" value="vWFA"/>
    <property type="match status" value="1"/>
</dbReference>
<evidence type="ECO:0000256" key="3">
    <source>
        <dbReference type="ARBA" id="ARBA00022729"/>
    </source>
</evidence>